<keyword evidence="3" id="KW-1185">Reference proteome</keyword>
<organism evidence="2 3">
    <name type="scientific">Streptomyces sviceus (strain ATCC 29083 / DSM 924 / JCM 4929 / NBRC 13980 / NCIMB 11184 / NRRL 5439 / UC 5370)</name>
    <dbReference type="NCBI Taxonomy" id="463191"/>
    <lineage>
        <taxon>Bacteria</taxon>
        <taxon>Bacillati</taxon>
        <taxon>Actinomycetota</taxon>
        <taxon>Actinomycetes</taxon>
        <taxon>Kitasatosporales</taxon>
        <taxon>Streptomycetaceae</taxon>
        <taxon>Streptomyces</taxon>
    </lineage>
</organism>
<proteinExistence type="predicted"/>
<dbReference type="HOGENOM" id="CLU_1214266_0_0_11"/>
<dbReference type="AlphaFoldDB" id="B5I085"/>
<protein>
    <submittedName>
        <fullName evidence="2">Uncharacterized protein</fullName>
    </submittedName>
</protein>
<dbReference type="eggNOG" id="ENOG5031MS7">
    <property type="taxonomic scope" value="Bacteria"/>
</dbReference>
<gene>
    <name evidence="2" type="ORF">SSEG_05157</name>
</gene>
<feature type="region of interest" description="Disordered" evidence="1">
    <location>
        <begin position="1"/>
        <end position="22"/>
    </location>
</feature>
<dbReference type="EMBL" id="CM000951">
    <property type="protein sequence ID" value="EDY58490.1"/>
    <property type="molecule type" value="Genomic_DNA"/>
</dbReference>
<evidence type="ECO:0000313" key="2">
    <source>
        <dbReference type="EMBL" id="EDY58490.1"/>
    </source>
</evidence>
<evidence type="ECO:0000256" key="1">
    <source>
        <dbReference type="SAM" id="MobiDB-lite"/>
    </source>
</evidence>
<accession>B5I085</accession>
<dbReference type="Proteomes" id="UP000002785">
    <property type="component" value="Chromosome"/>
</dbReference>
<reference evidence="2" key="1">
    <citation type="submission" date="2009-10" db="EMBL/GenBank/DDBJ databases">
        <title>The genome sequence of Streptomyces sviceus strain ATCC 29083.</title>
        <authorList>
            <consortium name="The Broad Institute Genome Sequencing Platform"/>
            <consortium name="Broad Institute Microbial Sequencing Center"/>
            <person name="Fischbach M."/>
            <person name="Godfrey P."/>
            <person name="Ward D."/>
            <person name="Young S."/>
            <person name="Zeng Q."/>
            <person name="Koehrsen M."/>
            <person name="Alvarado L."/>
            <person name="Berlin A.M."/>
            <person name="Bochicchio J."/>
            <person name="Borenstein D."/>
            <person name="Chapman S.B."/>
            <person name="Chen Z."/>
            <person name="Engels R."/>
            <person name="Freedman E."/>
            <person name="Gellesch M."/>
            <person name="Goldberg J."/>
            <person name="Griggs A."/>
            <person name="Gujja S."/>
            <person name="Heilman E.R."/>
            <person name="Heiman D.I."/>
            <person name="Hepburn T.A."/>
            <person name="Howarth C."/>
            <person name="Jen D."/>
            <person name="Larson L."/>
            <person name="Lewis B."/>
            <person name="Mehta T."/>
            <person name="Park D."/>
            <person name="Pearson M."/>
            <person name="Richards J."/>
            <person name="Roberts A."/>
            <person name="Saif S."/>
            <person name="Shea T.D."/>
            <person name="Shenoy N."/>
            <person name="Sisk P."/>
            <person name="Stolte C."/>
            <person name="Sykes S.N."/>
            <person name="Thomson T."/>
            <person name="Walk T."/>
            <person name="White J."/>
            <person name="Yandava C."/>
            <person name="Straight P."/>
            <person name="Clardy J."/>
            <person name="Hung D."/>
            <person name="Kolter R."/>
            <person name="Mekalanos J."/>
            <person name="Walker S."/>
            <person name="Walsh C.T."/>
            <person name="Wieland-Brown L.C."/>
            <person name="Haas B."/>
            <person name="Nusbaum C."/>
            <person name="Birren B."/>
        </authorList>
    </citation>
    <scope>NUCLEOTIDE SEQUENCE [LARGE SCALE GENOMIC DNA]</scope>
    <source>
        <strain evidence="2">ATCC 29083</strain>
    </source>
</reference>
<evidence type="ECO:0000313" key="3">
    <source>
        <dbReference type="Proteomes" id="UP000002785"/>
    </source>
</evidence>
<name>B5I085_STRX2</name>
<sequence>MPVQGCPGVVRGRASAPATGCGRSGGFSRWALRNPSKGPRMRPLVSRGLLLPSLVCAALILGPVGTAAAAVDAGSASDHGVARTALAYGIDDADTLTDRLDTLNRSGHGGLVQPLQPLLGAVTGLADLNGTHLDASEAAAHAKAVEAANTEVRKQLRQQSGTDRAAAAADPVSDLLDSLQSTIDDLLESLTSLDLNGVVGSVTGLLGTVVDTVTGLLGGALPSLPTAA</sequence>